<evidence type="ECO:0000256" key="2">
    <source>
        <dbReference type="ARBA" id="ARBA00022763"/>
    </source>
</evidence>
<dbReference type="InterPro" id="IPR002093">
    <property type="entry name" value="BRCA2_repeat"/>
</dbReference>
<evidence type="ECO:0000313" key="6">
    <source>
        <dbReference type="EMBL" id="JAT83171.1"/>
    </source>
</evidence>
<dbReference type="Pfam" id="PF09169">
    <property type="entry name" value="BRCA-2_helical"/>
    <property type="match status" value="1"/>
</dbReference>
<evidence type="ECO:0000259" key="5">
    <source>
        <dbReference type="Pfam" id="PF09169"/>
    </source>
</evidence>
<name>A0A1E1W8I4_PECGO</name>
<organism evidence="6">
    <name type="scientific">Pectinophora gossypiella</name>
    <name type="common">Cotton pink bollworm</name>
    <name type="synonym">Depressaria gossypiella</name>
    <dbReference type="NCBI Taxonomy" id="13191"/>
    <lineage>
        <taxon>Eukaryota</taxon>
        <taxon>Metazoa</taxon>
        <taxon>Ecdysozoa</taxon>
        <taxon>Arthropoda</taxon>
        <taxon>Hexapoda</taxon>
        <taxon>Insecta</taxon>
        <taxon>Pterygota</taxon>
        <taxon>Neoptera</taxon>
        <taxon>Endopterygota</taxon>
        <taxon>Lepidoptera</taxon>
        <taxon>Glossata</taxon>
        <taxon>Ditrysia</taxon>
        <taxon>Gelechioidea</taxon>
        <taxon>Gelechiidae</taxon>
        <taxon>Apatetrinae</taxon>
        <taxon>Pectinophora</taxon>
    </lineage>
</organism>
<dbReference type="GO" id="GO:0005634">
    <property type="term" value="C:nucleus"/>
    <property type="evidence" value="ECO:0007669"/>
    <property type="project" value="TreeGrafter"/>
</dbReference>
<feature type="coiled-coil region" evidence="4">
    <location>
        <begin position="208"/>
        <end position="235"/>
    </location>
</feature>
<dbReference type="OrthoDB" id="21095at2759"/>
<evidence type="ECO:0000256" key="1">
    <source>
        <dbReference type="ARBA" id="ARBA00022737"/>
    </source>
</evidence>
<dbReference type="SUPFAM" id="SSF81872">
    <property type="entry name" value="BRCA2 helical domain"/>
    <property type="match status" value="1"/>
</dbReference>
<accession>A0A1E1W8I4</accession>
<protein>
    <recommendedName>
        <fullName evidence="5">Breast cancer type 2 susceptibility protein helical domain-containing protein</fullName>
    </recommendedName>
</protein>
<dbReference type="PANTHER" id="PTHR11289">
    <property type="entry name" value="BREAST CANCER TYPE 2 SUSCEPTIBILITY PROTEIN BRCA2"/>
    <property type="match status" value="1"/>
</dbReference>
<dbReference type="PROSITE" id="PS50138">
    <property type="entry name" value="BRCA2_REPEAT"/>
    <property type="match status" value="14"/>
</dbReference>
<gene>
    <name evidence="6" type="ORF">g.3910</name>
</gene>
<keyword evidence="2" id="KW-0227">DNA damage</keyword>
<evidence type="ECO:0000256" key="4">
    <source>
        <dbReference type="SAM" id="Coils"/>
    </source>
</evidence>
<dbReference type="Pfam" id="PF00634">
    <property type="entry name" value="BRCA2"/>
    <property type="match status" value="11"/>
</dbReference>
<dbReference type="InterPro" id="IPR036315">
    <property type="entry name" value="BRCA2_hlx_sf"/>
</dbReference>
<dbReference type="GO" id="GO:0006355">
    <property type="term" value="P:regulation of DNA-templated transcription"/>
    <property type="evidence" value="ECO:0007669"/>
    <property type="project" value="TreeGrafter"/>
</dbReference>
<dbReference type="EMBL" id="GDQN01007883">
    <property type="protein sequence ID" value="JAT83171.1"/>
    <property type="molecule type" value="Transcribed_RNA"/>
</dbReference>
<proteinExistence type="predicted"/>
<feature type="domain" description="Breast cancer type 2 susceptibility protein helical" evidence="5">
    <location>
        <begin position="1640"/>
        <end position="1696"/>
    </location>
</feature>
<feature type="non-terminal residue" evidence="6">
    <location>
        <position position="1716"/>
    </location>
</feature>
<dbReference type="PANTHER" id="PTHR11289:SF0">
    <property type="entry name" value="BREAST CANCER TYPE 2 SUSCEPTIBILITY PROTEIN"/>
    <property type="match status" value="1"/>
</dbReference>
<evidence type="ECO:0000256" key="3">
    <source>
        <dbReference type="ARBA" id="ARBA00023204"/>
    </source>
</evidence>
<keyword evidence="4" id="KW-0175">Coiled coil</keyword>
<reference evidence="6" key="1">
    <citation type="submission" date="2015-09" db="EMBL/GenBank/DDBJ databases">
        <title>De novo assembly of Pectinophora gossypiella (Pink Bollworm) gut transcriptome.</title>
        <authorList>
            <person name="Tassone E.E."/>
        </authorList>
    </citation>
    <scope>NUCLEOTIDE SEQUENCE</scope>
</reference>
<keyword evidence="3" id="KW-0234">DNA repair</keyword>
<dbReference type="InterPro" id="IPR015252">
    <property type="entry name" value="BRCA2_hlx"/>
</dbReference>
<dbReference type="GO" id="GO:0000724">
    <property type="term" value="P:double-strand break repair via homologous recombination"/>
    <property type="evidence" value="ECO:0007669"/>
    <property type="project" value="InterPro"/>
</dbReference>
<keyword evidence="1" id="KW-0677">Repeat</keyword>
<sequence>MDGNSEFIANFESLLRQTSSKNPPILYRNTRKENTLNFKPIQTITAKDVITNVAKQLKAIQNADCMKTGKKSVLNKNRYKKSTFVPVNMLKEEELPLKKSKFDTQPVSDTQLINIVQDAEALDAPSGMTQEFDTSFCHSHTEDGGQTHQQHYKTDKNAIFPVLDITLKEPDRNSRLDHINSSPLEPNTVVNTQNVDIATENEDTVLKLDTQIENCTQLLNECVEIENQLDSHMQDMSIHEPLSPIFCVKSKKISNTSSSLVFNLESFEKFEALAQPVIEETSDPVVARKMINSQILGKELFIQGDFEPTVNRVDQISPIIELSNEVLKVDKEFLNKNSLKATLESAKEDAEDTKEKGGTESEKEVFKDEILFSSDEEGDYVYKSYQDLPFTCALETSFYDHIDVLDKTMFVGFQTASNKCIQINSESFSKAKGLFVDIDEDVKKEATVTDLVKICDTNFSVDDNGNNNTEKLEVGAASDIKVEEDVLPGNNPVEIVKDCKGLKETDKFNVINENTEDLFADDDYCDMLSVHFDDKNKDKTDNVQLVKEESLAYCVPVKQDKKFEGFKTANNKMIPLSEKALERTKTIFQDIVIDENMLFKSIANNEVTNVKPKLATKIEKEEKSVFSDEEDIIFEVLDQNEHFNEITKMDDEIFQEFENEMGHEEQKDTKKEEKAPEFVGFKTANNKNIKISDAALAKTMNIFQDIDLNDKFDIKSEDTDSKPAEEMLLYPTTGLETVDNNKSNKHVELNLENVGFKTASNKNIEISRKALSKIKKIFSDIEFTDDFKLTDIPNSVIDVNDEDEAREVQIKSHHDDQLSRSNSYAGFRTASNKDIKITLLKTKNIFQDIHLENDKSNSRKVSIDSIKPVEQVDSKEIAFSGLTASNEKVSILANELVKSKKVFSDIEKLNTFDENENKDDETEPPFYGFEQAENDVENIETALAKSQVILEKIGYHDVLSNPSLSQVSSDVIISDHVQINQGFQTASDKPVTVSAEAVEKAKNMFKDIDTTKTDKSISGSEANIHNKNSVSNFRGFKTASNKDVTVSMAALEKSKKIFHDIDKDDNSDIYLEKQGILKEPEFKGFITASNKNMKISKESLAKSRKFLQDIVEQKDKTQSQSADSIPTFRGFETASNKKVKISEEALVKSRKLFQDIDKQTPTDISLNHPEKSNLFPALKGFLTANNEEVKVSEEALVKSRKIFQNIDRKAPENMNNDSIPQFKGFQTASNKEVRISEKALAKSKKIFQDIDEKELVDISETHLGDINEVPRFKGFQTASNKKVKVSEEALANSKKIFQDIAEEKVGNKDADSIPQFKGFQTANNKQVRVSKEALARSKKIFLDVSEDTVGKNDVNIKRPSFKGFHTASNKQVQISGTALIRSRKIFENLDLDVPMINEEFNEHSIANENILKNKNIGFRTGNHNKIAISKEALINSRKLFSELDYSYNKNPKMGKEMDKSELATKAGIKSNIERHNSVKDHDVAKTTVNKDTDNIDSIINTQVLNNFEMTLNTEDFLKEETPKKSKRSGSPILSCPKAKRRKVFQTPYSQKIKEEKDVQFKPPKAPPSNVFKFDANYKKTKMYTLKDLEKLEKESLNPDETDSYISNFKFKNLLSFEFFGKRNDLDRSTITITDLKKLFLDSVNKKLVPEGWLDIHLKLIIFKLLSYELKFPKTMNFVCTARNVTEQLKYRYDKELYNAERPALRKIMEKDDIAMK</sequence>
<dbReference type="InterPro" id="IPR015525">
    <property type="entry name" value="BRCA2"/>
</dbReference>